<protein>
    <submittedName>
        <fullName evidence="8">Methyl-accepting chemotaxis protein McpB</fullName>
    </submittedName>
</protein>
<evidence type="ECO:0000259" key="7">
    <source>
        <dbReference type="PROSITE" id="PS50885"/>
    </source>
</evidence>
<dbReference type="AlphaFoldDB" id="A0A1S8NI35"/>
<dbReference type="SMART" id="SM00283">
    <property type="entry name" value="MA"/>
    <property type="match status" value="1"/>
</dbReference>
<keyword evidence="4" id="KW-0175">Coiled coil</keyword>
<dbReference type="RefSeq" id="WP_077863883.1">
    <property type="nucleotide sequence ID" value="NZ_LZYZ01000001.1"/>
</dbReference>
<evidence type="ECO:0000256" key="5">
    <source>
        <dbReference type="SAM" id="Phobius"/>
    </source>
</evidence>
<dbReference type="PANTHER" id="PTHR32089">
    <property type="entry name" value="METHYL-ACCEPTING CHEMOTAXIS PROTEIN MCPB"/>
    <property type="match status" value="1"/>
</dbReference>
<feature type="transmembrane region" description="Helical" evidence="5">
    <location>
        <begin position="199"/>
        <end position="218"/>
    </location>
</feature>
<organism evidence="8 9">
    <name type="scientific">Clostridium saccharobutylicum</name>
    <dbReference type="NCBI Taxonomy" id="169679"/>
    <lineage>
        <taxon>Bacteria</taxon>
        <taxon>Bacillati</taxon>
        <taxon>Bacillota</taxon>
        <taxon>Clostridia</taxon>
        <taxon>Eubacteriales</taxon>
        <taxon>Clostridiaceae</taxon>
        <taxon>Clostridium</taxon>
    </lineage>
</organism>
<comment type="caution">
    <text evidence="8">The sequence shown here is derived from an EMBL/GenBank/DDBJ whole genome shotgun (WGS) entry which is preliminary data.</text>
</comment>
<dbReference type="GO" id="GO:0016020">
    <property type="term" value="C:membrane"/>
    <property type="evidence" value="ECO:0007669"/>
    <property type="project" value="InterPro"/>
</dbReference>
<feature type="domain" description="Methyl-accepting transducer" evidence="6">
    <location>
        <begin position="293"/>
        <end position="550"/>
    </location>
</feature>
<feature type="coiled-coil region" evidence="4">
    <location>
        <begin position="88"/>
        <end position="115"/>
    </location>
</feature>
<feature type="domain" description="HAMP" evidence="7">
    <location>
        <begin position="222"/>
        <end position="274"/>
    </location>
</feature>
<dbReference type="PROSITE" id="PS50111">
    <property type="entry name" value="CHEMOTAXIS_TRANSDUC_2"/>
    <property type="match status" value="1"/>
</dbReference>
<proteinExistence type="inferred from homology"/>
<dbReference type="InterPro" id="IPR004089">
    <property type="entry name" value="MCPsignal_dom"/>
</dbReference>
<dbReference type="EMBL" id="LZYZ01000001">
    <property type="protein sequence ID" value="OOM16135.1"/>
    <property type="molecule type" value="Genomic_DNA"/>
</dbReference>
<dbReference type="InterPro" id="IPR003660">
    <property type="entry name" value="HAMP_dom"/>
</dbReference>
<keyword evidence="1 3" id="KW-0807">Transducer</keyword>
<evidence type="ECO:0000256" key="1">
    <source>
        <dbReference type="ARBA" id="ARBA00023224"/>
    </source>
</evidence>
<evidence type="ECO:0000313" key="9">
    <source>
        <dbReference type="Proteomes" id="UP000191154"/>
    </source>
</evidence>
<evidence type="ECO:0000256" key="3">
    <source>
        <dbReference type="PROSITE-ProRule" id="PRU00284"/>
    </source>
</evidence>
<evidence type="ECO:0000256" key="2">
    <source>
        <dbReference type="ARBA" id="ARBA00029447"/>
    </source>
</evidence>
<dbReference type="STRING" id="169679.CSACC_38090"/>
<sequence length="579" mass="64920">MKTNKGIGTKLYLLIIFVIIFILGICSFSWIQFKSFNEKYKNRLQVTTQYIKIVDEARQAQVDFKKQVQEWKDMLLRGYDSESFKKYSSQFSQENDNVEKQLLKLKEDMTKQNMDTSPVDALLKTHKELYDKYNVAIKNYDPNNTESYRIVDKLVTGIDRKPTDDMDLLVKQIQDKAKSETDNMLEQSNIDSNNFNKNLICIAILGMILIILFTYLVIHTYKGITQFIDQFKTLLEKAENGDLTINGELHKKDELGELTEKFNRFIYKIRNLISDAKDSSDTVVSSSHDITETSDQVGKISDEIASTINNLAESASKQTELVKKSNYSVKDVVNGVNRITENTVYINKLASKAMDTVANGTDILKHQIDRMSNTKNSSHNVNEAISALSKKSNEIGNVVESINGITEQINLLSLNASIEASRAGEAGRGFTVVANEIKNLAELSKESTQKISNLISEVQNDIENAVIEVATTNDSIDAQADSLKLTDDSFKLIQKSVFEVTNKIKEVSAETKEINQNAISVENSIKNIADIIEENAAGTEEIASSIQEQTVSIQEVASSMNALAKLSSNLQKAIDKFKI</sequence>
<dbReference type="PANTHER" id="PTHR32089:SF112">
    <property type="entry name" value="LYSOZYME-LIKE PROTEIN-RELATED"/>
    <property type="match status" value="1"/>
</dbReference>
<keyword evidence="5" id="KW-1133">Transmembrane helix</keyword>
<evidence type="ECO:0000313" key="8">
    <source>
        <dbReference type="EMBL" id="OOM16135.1"/>
    </source>
</evidence>
<keyword evidence="5" id="KW-0472">Membrane</keyword>
<accession>A0A1S8NI35</accession>
<dbReference type="GO" id="GO:0007165">
    <property type="term" value="P:signal transduction"/>
    <property type="evidence" value="ECO:0007669"/>
    <property type="project" value="UniProtKB-KW"/>
</dbReference>
<reference evidence="8 9" key="1">
    <citation type="submission" date="2016-05" db="EMBL/GenBank/DDBJ databases">
        <title>Microbial solvent formation.</title>
        <authorList>
            <person name="Poehlein A."/>
            <person name="Montoya Solano J.D."/>
            <person name="Flitsch S."/>
            <person name="Krabben P."/>
            <person name="Duerre P."/>
            <person name="Daniel R."/>
        </authorList>
    </citation>
    <scope>NUCLEOTIDE SEQUENCE [LARGE SCALE GENOMIC DNA]</scope>
    <source>
        <strain evidence="8 9">L1-8</strain>
    </source>
</reference>
<dbReference type="Gene3D" id="6.10.340.10">
    <property type="match status" value="1"/>
</dbReference>
<evidence type="ECO:0000259" key="6">
    <source>
        <dbReference type="PROSITE" id="PS50111"/>
    </source>
</evidence>
<evidence type="ECO:0000256" key="4">
    <source>
        <dbReference type="SAM" id="Coils"/>
    </source>
</evidence>
<dbReference type="Gene3D" id="1.10.287.950">
    <property type="entry name" value="Methyl-accepting chemotaxis protein"/>
    <property type="match status" value="1"/>
</dbReference>
<comment type="similarity">
    <text evidence="2">Belongs to the methyl-accepting chemotaxis (MCP) protein family.</text>
</comment>
<dbReference type="Pfam" id="PF00015">
    <property type="entry name" value="MCPsignal"/>
    <property type="match status" value="1"/>
</dbReference>
<dbReference type="Proteomes" id="UP000191154">
    <property type="component" value="Unassembled WGS sequence"/>
</dbReference>
<feature type="transmembrane region" description="Helical" evidence="5">
    <location>
        <begin position="12"/>
        <end position="33"/>
    </location>
</feature>
<dbReference type="SUPFAM" id="SSF58104">
    <property type="entry name" value="Methyl-accepting chemotaxis protein (MCP) signaling domain"/>
    <property type="match status" value="1"/>
</dbReference>
<keyword evidence="5" id="KW-0812">Transmembrane</keyword>
<name>A0A1S8NI35_CLOSA</name>
<dbReference type="PROSITE" id="PS50885">
    <property type="entry name" value="HAMP"/>
    <property type="match status" value="1"/>
</dbReference>
<gene>
    <name evidence="8" type="primary">mcpB_4</name>
    <name evidence="8" type="ORF">CLOSAC_04060</name>
</gene>